<sequence length="260" mass="27443">MDRHLISRIAHAEHPIAAPLSDESVRGLLDRVLGAGARRMLDLGCGEGAWLLRALAARPELHAVGVDLDARGLARAQQAAAVLGVSQRIGLHHRDAREFNHPELFDAVLCVGSTHAFGGLLPTLTAIDRQLAPGGVALVGEGFWEREPTEAALAGLGGASATDYDDLATTVDRVTAAGWTPVYGHVSSRSEWDDYEFCWTGSLAAWALDHPEAPDSAEAAAVAAEHRAEWLGGYRGTFGFVTLALRRTADPGTGGTGTAR</sequence>
<dbReference type="RefSeq" id="WP_344640066.1">
    <property type="nucleotide sequence ID" value="NZ_BAAATR010000039.1"/>
</dbReference>
<dbReference type="PANTHER" id="PTHR43667:SF2">
    <property type="entry name" value="FATTY ACID C-METHYL TRANSFERASE"/>
    <property type="match status" value="1"/>
</dbReference>
<accession>A0ABP5RSD7</accession>
<evidence type="ECO:0000313" key="3">
    <source>
        <dbReference type="Proteomes" id="UP001500305"/>
    </source>
</evidence>
<dbReference type="InterPro" id="IPR050723">
    <property type="entry name" value="CFA/CMAS"/>
</dbReference>
<gene>
    <name evidence="2" type="ORF">GCM10010430_64280</name>
</gene>
<reference evidence="3" key="1">
    <citation type="journal article" date="2019" name="Int. J. Syst. Evol. Microbiol.">
        <title>The Global Catalogue of Microorganisms (GCM) 10K type strain sequencing project: providing services to taxonomists for standard genome sequencing and annotation.</title>
        <authorList>
            <consortium name="The Broad Institute Genomics Platform"/>
            <consortium name="The Broad Institute Genome Sequencing Center for Infectious Disease"/>
            <person name="Wu L."/>
            <person name="Ma J."/>
        </authorList>
    </citation>
    <scope>NUCLEOTIDE SEQUENCE [LARGE SCALE GENOMIC DNA]</scope>
    <source>
        <strain evidence="3">JCM 7356</strain>
    </source>
</reference>
<proteinExistence type="predicted"/>
<organism evidence="2 3">
    <name type="scientific">Kitasatospora cystarginea</name>
    <dbReference type="NCBI Taxonomy" id="58350"/>
    <lineage>
        <taxon>Bacteria</taxon>
        <taxon>Bacillati</taxon>
        <taxon>Actinomycetota</taxon>
        <taxon>Actinomycetes</taxon>
        <taxon>Kitasatosporales</taxon>
        <taxon>Streptomycetaceae</taxon>
        <taxon>Kitasatospora</taxon>
    </lineage>
</organism>
<keyword evidence="2" id="KW-0489">Methyltransferase</keyword>
<dbReference type="GO" id="GO:0032259">
    <property type="term" value="P:methylation"/>
    <property type="evidence" value="ECO:0007669"/>
    <property type="project" value="UniProtKB-KW"/>
</dbReference>
<protein>
    <submittedName>
        <fullName evidence="2">Class I SAM-dependent methyltransferase</fullName>
    </submittedName>
</protein>
<dbReference type="InterPro" id="IPR041698">
    <property type="entry name" value="Methyltransf_25"/>
</dbReference>
<evidence type="ECO:0000259" key="1">
    <source>
        <dbReference type="Pfam" id="PF13649"/>
    </source>
</evidence>
<comment type="caution">
    <text evidence="2">The sequence shown here is derived from an EMBL/GenBank/DDBJ whole genome shotgun (WGS) entry which is preliminary data.</text>
</comment>
<dbReference type="EMBL" id="BAAATR010000039">
    <property type="protein sequence ID" value="GAA2269715.1"/>
    <property type="molecule type" value="Genomic_DNA"/>
</dbReference>
<dbReference type="Gene3D" id="3.40.50.150">
    <property type="entry name" value="Vaccinia Virus protein VP39"/>
    <property type="match status" value="1"/>
</dbReference>
<dbReference type="Pfam" id="PF13649">
    <property type="entry name" value="Methyltransf_25"/>
    <property type="match status" value="1"/>
</dbReference>
<keyword evidence="2" id="KW-0808">Transferase</keyword>
<feature type="domain" description="Methyltransferase" evidence="1">
    <location>
        <begin position="41"/>
        <end position="135"/>
    </location>
</feature>
<dbReference type="Proteomes" id="UP001500305">
    <property type="component" value="Unassembled WGS sequence"/>
</dbReference>
<dbReference type="GO" id="GO:0008168">
    <property type="term" value="F:methyltransferase activity"/>
    <property type="evidence" value="ECO:0007669"/>
    <property type="project" value="UniProtKB-KW"/>
</dbReference>
<dbReference type="CDD" id="cd02440">
    <property type="entry name" value="AdoMet_MTases"/>
    <property type="match status" value="1"/>
</dbReference>
<evidence type="ECO:0000313" key="2">
    <source>
        <dbReference type="EMBL" id="GAA2269715.1"/>
    </source>
</evidence>
<dbReference type="SUPFAM" id="SSF53335">
    <property type="entry name" value="S-adenosyl-L-methionine-dependent methyltransferases"/>
    <property type="match status" value="1"/>
</dbReference>
<dbReference type="InterPro" id="IPR029063">
    <property type="entry name" value="SAM-dependent_MTases_sf"/>
</dbReference>
<dbReference type="PANTHER" id="PTHR43667">
    <property type="entry name" value="CYCLOPROPANE-FATTY-ACYL-PHOSPHOLIPID SYNTHASE"/>
    <property type="match status" value="1"/>
</dbReference>
<name>A0ABP5RSD7_9ACTN</name>
<keyword evidence="3" id="KW-1185">Reference proteome</keyword>